<keyword evidence="8" id="KW-1185">Reference proteome</keyword>
<dbReference type="STRING" id="1293036.GCA_001315825_01043"/>
<feature type="transmembrane region" description="Helical" evidence="5">
    <location>
        <begin position="302"/>
        <end position="322"/>
    </location>
</feature>
<keyword evidence="2 5" id="KW-0812">Transmembrane</keyword>
<feature type="transmembrane region" description="Helical" evidence="5">
    <location>
        <begin position="270"/>
        <end position="290"/>
    </location>
</feature>
<evidence type="ECO:0000313" key="7">
    <source>
        <dbReference type="EMBL" id="AWR99249.1"/>
    </source>
</evidence>
<reference evidence="7" key="1">
    <citation type="submission" date="2018-05" db="EMBL/GenBank/DDBJ databases">
        <title>Complete Genome Sequences of Extremely Thermoacidophilic, Metal-Mobilizing Type-Strain Members of the Archaeal Family Sulfolobaceae: Acidianus brierleyi DSM-1651T, Acidianus sulfidivorans DSM-18786T, Metallosphaera hakonensis DSM-7519T, and Metallosphaera prunae DSM-10039T.</title>
        <authorList>
            <person name="Counts J.A."/>
            <person name="Kelly R.M."/>
        </authorList>
    </citation>
    <scope>NUCLEOTIDE SEQUENCE [LARGE SCALE GENOMIC DNA]</scope>
    <source>
        <strain evidence="7">HO1-1</strain>
    </source>
</reference>
<dbReference type="GO" id="GO:0005886">
    <property type="term" value="C:plasma membrane"/>
    <property type="evidence" value="ECO:0007669"/>
    <property type="project" value="TreeGrafter"/>
</dbReference>
<gene>
    <name evidence="7" type="ORF">DFR87_05525</name>
</gene>
<dbReference type="SUPFAM" id="SSF103473">
    <property type="entry name" value="MFS general substrate transporter"/>
    <property type="match status" value="1"/>
</dbReference>
<dbReference type="AlphaFoldDB" id="A0A2U9IT71"/>
<dbReference type="GeneID" id="36834781"/>
<accession>A0A2U9IT71</accession>
<organism evidence="7 8">
    <name type="scientific">Metallosphaera hakonensis JCM 8857 = DSM 7519</name>
    <dbReference type="NCBI Taxonomy" id="1293036"/>
    <lineage>
        <taxon>Archaea</taxon>
        <taxon>Thermoproteota</taxon>
        <taxon>Thermoprotei</taxon>
        <taxon>Sulfolobales</taxon>
        <taxon>Sulfolobaceae</taxon>
        <taxon>Metallosphaera</taxon>
    </lineage>
</organism>
<sequence length="391" mass="42839">MKPYIHATLASTVAWAGNIYDLLIITYVYSYIEKTFGISYTLVSLLFSLGLLGRVVGGTLFGRLADKYGRKPILMLTTLGYSLFHGIMAFSPDLPVLFVSRTLEGIFMGGEWTAGTIVAYESAPVSIRGILTGIVQSGYGIGYAFTGLTYLFFSSTMSQDWRLFLATGAFPILLVPYMKLKVPESRASFIKTVRVRYRDYSNLILKSTMAMSGMFIAYFSVFGNYPTFAIKLINMTPSELGLTLLVSNLFLAFSFILFGRLADRVNIRKLIYGALVTLSLSLIFTVPGFIQVGSLTSIISTVIYASSCGFWPLIPLLLAHSVPTEIRGLLSGMSYNIGGLMGGITEVLTGISMEYLGVLGMAKVIDVLNILAFITVFISVISWPRASIQNQ</sequence>
<feature type="transmembrane region" description="Helical" evidence="5">
    <location>
        <begin position="200"/>
        <end position="220"/>
    </location>
</feature>
<dbReference type="CDD" id="cd17316">
    <property type="entry name" value="MFS_SV2_like"/>
    <property type="match status" value="1"/>
</dbReference>
<feature type="transmembrane region" description="Helical" evidence="5">
    <location>
        <begin position="73"/>
        <end position="91"/>
    </location>
</feature>
<feature type="transmembrane region" description="Helical" evidence="5">
    <location>
        <begin position="364"/>
        <end position="383"/>
    </location>
</feature>
<feature type="transmembrane region" description="Helical" evidence="5">
    <location>
        <begin position="161"/>
        <end position="180"/>
    </location>
</feature>
<keyword evidence="4 5" id="KW-0472">Membrane</keyword>
<dbReference type="KEGG" id="mhk:DFR87_05525"/>
<dbReference type="InterPro" id="IPR036259">
    <property type="entry name" value="MFS_trans_sf"/>
</dbReference>
<evidence type="ECO:0000256" key="3">
    <source>
        <dbReference type="ARBA" id="ARBA00022989"/>
    </source>
</evidence>
<dbReference type="Proteomes" id="UP000247586">
    <property type="component" value="Chromosome"/>
</dbReference>
<protein>
    <submittedName>
        <fullName evidence="7">MFS transporter</fullName>
    </submittedName>
</protein>
<dbReference type="EMBL" id="CP029287">
    <property type="protein sequence ID" value="AWR99249.1"/>
    <property type="molecule type" value="Genomic_DNA"/>
</dbReference>
<feature type="domain" description="Major facilitator superfamily (MFS) profile" evidence="6">
    <location>
        <begin position="7"/>
        <end position="387"/>
    </location>
</feature>
<dbReference type="GO" id="GO:0046943">
    <property type="term" value="F:carboxylic acid transmembrane transporter activity"/>
    <property type="evidence" value="ECO:0007669"/>
    <property type="project" value="TreeGrafter"/>
</dbReference>
<proteinExistence type="predicted"/>
<evidence type="ECO:0000259" key="6">
    <source>
        <dbReference type="PROSITE" id="PS50850"/>
    </source>
</evidence>
<dbReference type="PROSITE" id="PS50850">
    <property type="entry name" value="MFS"/>
    <property type="match status" value="1"/>
</dbReference>
<comment type="subcellular location">
    <subcellularLocation>
        <location evidence="1">Membrane</location>
        <topology evidence="1">Multi-pass membrane protein</topology>
    </subcellularLocation>
</comment>
<dbReference type="Gene3D" id="1.20.1250.20">
    <property type="entry name" value="MFS general substrate transporter like domains"/>
    <property type="match status" value="2"/>
</dbReference>
<dbReference type="PANTHER" id="PTHR23508:SF10">
    <property type="entry name" value="CARBOXYLIC ACID TRANSPORTER PROTEIN HOMOLOG"/>
    <property type="match status" value="1"/>
</dbReference>
<evidence type="ECO:0000256" key="5">
    <source>
        <dbReference type="SAM" id="Phobius"/>
    </source>
</evidence>
<keyword evidence="3 5" id="KW-1133">Transmembrane helix</keyword>
<name>A0A2U9IT71_9CREN</name>
<dbReference type="InterPro" id="IPR011701">
    <property type="entry name" value="MFS"/>
</dbReference>
<dbReference type="InterPro" id="IPR020846">
    <property type="entry name" value="MFS_dom"/>
</dbReference>
<dbReference type="Pfam" id="PF07690">
    <property type="entry name" value="MFS_1"/>
    <property type="match status" value="1"/>
</dbReference>
<dbReference type="RefSeq" id="WP_110369082.1">
    <property type="nucleotide sequence ID" value="NZ_CP029287.2"/>
</dbReference>
<evidence type="ECO:0000256" key="4">
    <source>
        <dbReference type="ARBA" id="ARBA00023136"/>
    </source>
</evidence>
<dbReference type="PANTHER" id="PTHR23508">
    <property type="entry name" value="CARBOXYLIC ACID TRANSPORTER PROTEIN HOMOLOG"/>
    <property type="match status" value="1"/>
</dbReference>
<evidence type="ECO:0000256" key="1">
    <source>
        <dbReference type="ARBA" id="ARBA00004141"/>
    </source>
</evidence>
<feature type="transmembrane region" description="Helical" evidence="5">
    <location>
        <begin position="38"/>
        <end position="61"/>
    </location>
</feature>
<feature type="transmembrane region" description="Helical" evidence="5">
    <location>
        <begin position="12"/>
        <end position="32"/>
    </location>
</feature>
<evidence type="ECO:0000313" key="8">
    <source>
        <dbReference type="Proteomes" id="UP000247586"/>
    </source>
</evidence>
<feature type="transmembrane region" description="Helical" evidence="5">
    <location>
        <begin position="334"/>
        <end position="358"/>
    </location>
</feature>
<evidence type="ECO:0000256" key="2">
    <source>
        <dbReference type="ARBA" id="ARBA00022692"/>
    </source>
</evidence>
<dbReference type="OrthoDB" id="117970at2157"/>
<feature type="transmembrane region" description="Helical" evidence="5">
    <location>
        <begin position="240"/>
        <end position="258"/>
    </location>
</feature>